<reference evidence="3 4" key="1">
    <citation type="submission" date="2020-08" db="EMBL/GenBank/DDBJ databases">
        <title>Acidobacteriota in marine sediments use diverse sulfur dissimilation pathways.</title>
        <authorList>
            <person name="Wasmund K."/>
        </authorList>
    </citation>
    <scope>NUCLEOTIDE SEQUENCE [LARGE SCALE GENOMIC DNA]</scope>
    <source>
        <strain evidence="3">MAG AM4</strain>
    </source>
</reference>
<dbReference type="InterPro" id="IPR018309">
    <property type="entry name" value="Tscrpt_reg_PadR_C"/>
</dbReference>
<dbReference type="InterPro" id="IPR036390">
    <property type="entry name" value="WH_DNA-bd_sf"/>
</dbReference>
<accession>A0A8J7C251</accession>
<protein>
    <submittedName>
        <fullName evidence="3">PadR family transcriptional regulator</fullName>
    </submittedName>
</protein>
<dbReference type="AlphaFoldDB" id="A0A8J7C251"/>
<dbReference type="SUPFAM" id="SSF46785">
    <property type="entry name" value="Winged helix' DNA-binding domain"/>
    <property type="match status" value="1"/>
</dbReference>
<name>A0A8J7C251_9BACT</name>
<evidence type="ECO:0000259" key="2">
    <source>
        <dbReference type="Pfam" id="PF10400"/>
    </source>
</evidence>
<dbReference type="EMBL" id="JACXWD010000043">
    <property type="protein sequence ID" value="MBD3868790.1"/>
    <property type="molecule type" value="Genomic_DNA"/>
</dbReference>
<proteinExistence type="predicted"/>
<dbReference type="PANTHER" id="PTHR43252:SF6">
    <property type="entry name" value="NEGATIVE TRANSCRIPTION REGULATOR PADR"/>
    <property type="match status" value="1"/>
</dbReference>
<sequence length="181" mass="20921">MARASRTQFAVLFLLRNSPMSGYDIKKSCEQFLGHFWDESFGQIYPVLKRLEETGAVEIMTGPEPGNRKRRVYRITSAGHQLLQDWLVEPPASRSIRDELLLKLSCGNEVDRDVHIRHLKQARDETLRELREFVQLEITYLAEYASAPDLPYWLITLRAGRSSREARVRWCDESIAALTAI</sequence>
<gene>
    <name evidence="3" type="ORF">IFK94_11750</name>
</gene>
<evidence type="ECO:0000313" key="4">
    <source>
        <dbReference type="Proteomes" id="UP000648239"/>
    </source>
</evidence>
<dbReference type="Pfam" id="PF10400">
    <property type="entry name" value="Vir_act_alpha_C"/>
    <property type="match status" value="1"/>
</dbReference>
<evidence type="ECO:0000259" key="1">
    <source>
        <dbReference type="Pfam" id="PF03551"/>
    </source>
</evidence>
<feature type="domain" description="Transcription regulator PadR N-terminal" evidence="1">
    <location>
        <begin position="11"/>
        <end position="84"/>
    </location>
</feature>
<dbReference type="Proteomes" id="UP000648239">
    <property type="component" value="Unassembled WGS sequence"/>
</dbReference>
<dbReference type="InterPro" id="IPR005149">
    <property type="entry name" value="Tscrpt_reg_PadR_N"/>
</dbReference>
<evidence type="ECO:0000313" key="3">
    <source>
        <dbReference type="EMBL" id="MBD3868790.1"/>
    </source>
</evidence>
<dbReference type="InterPro" id="IPR036388">
    <property type="entry name" value="WH-like_DNA-bd_sf"/>
</dbReference>
<dbReference type="Pfam" id="PF03551">
    <property type="entry name" value="PadR"/>
    <property type="match status" value="1"/>
</dbReference>
<organism evidence="3 4">
    <name type="scientific">Candidatus Polarisedimenticola svalbardensis</name>
    <dbReference type="NCBI Taxonomy" id="2886004"/>
    <lineage>
        <taxon>Bacteria</taxon>
        <taxon>Pseudomonadati</taxon>
        <taxon>Acidobacteriota</taxon>
        <taxon>Candidatus Polarisedimenticolia</taxon>
        <taxon>Candidatus Polarisedimenticolales</taxon>
        <taxon>Candidatus Polarisedimenticolaceae</taxon>
        <taxon>Candidatus Polarisedimenticola</taxon>
    </lineage>
</organism>
<dbReference type="Gene3D" id="1.10.10.10">
    <property type="entry name" value="Winged helix-like DNA-binding domain superfamily/Winged helix DNA-binding domain"/>
    <property type="match status" value="1"/>
</dbReference>
<dbReference type="PANTHER" id="PTHR43252">
    <property type="entry name" value="TRANSCRIPTIONAL REGULATOR YQJI"/>
    <property type="match status" value="1"/>
</dbReference>
<feature type="domain" description="Transcription regulator PadR C-terminal" evidence="2">
    <location>
        <begin position="96"/>
        <end position="178"/>
    </location>
</feature>
<comment type="caution">
    <text evidence="3">The sequence shown here is derived from an EMBL/GenBank/DDBJ whole genome shotgun (WGS) entry which is preliminary data.</text>
</comment>
<dbReference type="Gene3D" id="6.10.140.190">
    <property type="match status" value="1"/>
</dbReference>